<dbReference type="Gene3D" id="1.10.287.470">
    <property type="entry name" value="Helix hairpin bin"/>
    <property type="match status" value="1"/>
</dbReference>
<proteinExistence type="inferred from homology"/>
<dbReference type="STRING" id="556267.HWAG_00011"/>
<dbReference type="Gene3D" id="2.40.30.170">
    <property type="match status" value="1"/>
</dbReference>
<keyword evidence="2" id="KW-0732">Signal</keyword>
<dbReference type="Proteomes" id="UP000233350">
    <property type="component" value="Unassembled WGS sequence"/>
</dbReference>
<evidence type="ECO:0000313" key="7">
    <source>
        <dbReference type="EMBL" id="PKT80778.1"/>
    </source>
</evidence>
<organism evidence="7 8">
    <name type="scientific">Helicobacter winghamensis</name>
    <dbReference type="NCBI Taxonomy" id="157268"/>
    <lineage>
        <taxon>Bacteria</taxon>
        <taxon>Pseudomonadati</taxon>
        <taxon>Campylobacterota</taxon>
        <taxon>Epsilonproteobacteria</taxon>
        <taxon>Campylobacterales</taxon>
        <taxon>Helicobacteraceae</taxon>
        <taxon>Helicobacter</taxon>
    </lineage>
</organism>
<evidence type="ECO:0000259" key="5">
    <source>
        <dbReference type="Pfam" id="PF25944"/>
    </source>
</evidence>
<dbReference type="InterPro" id="IPR058625">
    <property type="entry name" value="MdtA-like_BSH"/>
</dbReference>
<reference evidence="7 8" key="1">
    <citation type="submission" date="2016-07" db="EMBL/GenBank/DDBJ databases">
        <title>Detection of Helicobacter winghamensis from caecal content of red fox (Vulpes vulpes).</title>
        <authorList>
            <person name="Zanoni R.G."/>
            <person name="Florio D."/>
            <person name="Caffara M."/>
            <person name="Renzi M."/>
            <person name="Parisi A."/>
            <person name="Pasquali F."/>
            <person name="Manfreda G."/>
        </authorList>
    </citation>
    <scope>NUCLEOTIDE SEQUENCE [LARGE SCALE GENOMIC DNA]</scope>
    <source>
        <strain evidence="7 8">295_13</strain>
    </source>
</reference>
<dbReference type="GO" id="GO:0022857">
    <property type="term" value="F:transmembrane transporter activity"/>
    <property type="evidence" value="ECO:0007669"/>
    <property type="project" value="InterPro"/>
</dbReference>
<keyword evidence="8" id="KW-1185">Reference proteome</keyword>
<feature type="chain" id="PRO_5014962912" evidence="2">
    <location>
        <begin position="22"/>
        <end position="375"/>
    </location>
</feature>
<dbReference type="NCBIfam" id="TIGR01730">
    <property type="entry name" value="RND_mfp"/>
    <property type="match status" value="1"/>
</dbReference>
<evidence type="ECO:0000259" key="6">
    <source>
        <dbReference type="Pfam" id="PF25989"/>
    </source>
</evidence>
<dbReference type="Pfam" id="PF25989">
    <property type="entry name" value="YknX_C"/>
    <property type="match status" value="1"/>
</dbReference>
<sequence>MKKTSMMFSKTLLGLACGVFLFVGCSKENENAQAMQQNAAISVGTYVVKTADVPVSFDFPAKLESLQSVDIYARVEGTLLEQHFVEGGLVKEGDKLFKIDPSKYQAAYNMAQAQLLSAQATLKVASRDWKRAQKLFKEKALSPKEYDSAQSAFESADAAVANARASLNVAKIDLDYTDVMATASGKISMKRYDIGDLVGVAGGNNVLTTITQLDPIHAEFSIPSNDYYFVRTLNQENVSVHYILPDGSQYKKEGKIDFIDSVIDSTTATIKARALVENPEHLLVPGEFSRIKLEGFILEKSIVIPQKALMQDSKGGYVFKIVDGKVQPVYITTGHIIGNSVVVKSGLSDNDVIITSQLIKLRPGASVVPMQQNEQ</sequence>
<feature type="domain" description="YknX-like C-terminal permuted SH3-like" evidence="6">
    <location>
        <begin position="302"/>
        <end position="367"/>
    </location>
</feature>
<gene>
    <name evidence="7" type="ORF">BCM31_02095</name>
</gene>
<protein>
    <submittedName>
        <fullName evidence="7">Efflux transporter periplasmic adaptor subunit</fullName>
    </submittedName>
</protein>
<evidence type="ECO:0000256" key="2">
    <source>
        <dbReference type="SAM" id="SignalP"/>
    </source>
</evidence>
<dbReference type="GO" id="GO:0030313">
    <property type="term" value="C:cell envelope"/>
    <property type="evidence" value="ECO:0007669"/>
    <property type="project" value="UniProtKB-SubCell"/>
</dbReference>
<dbReference type="Gene3D" id="2.40.420.20">
    <property type="match status" value="1"/>
</dbReference>
<dbReference type="GO" id="GO:0046677">
    <property type="term" value="P:response to antibiotic"/>
    <property type="evidence" value="ECO:0007669"/>
    <property type="project" value="TreeGrafter"/>
</dbReference>
<dbReference type="InterPro" id="IPR058624">
    <property type="entry name" value="MdtA-like_HH"/>
</dbReference>
<dbReference type="RefSeq" id="WP_006801703.1">
    <property type="nucleotide sequence ID" value="NZ_CABKOI010000021.1"/>
</dbReference>
<dbReference type="InterPro" id="IPR006143">
    <property type="entry name" value="RND_pump_MFP"/>
</dbReference>
<comment type="caution">
    <text evidence="7">The sequence shown here is derived from an EMBL/GenBank/DDBJ whole genome shotgun (WGS) entry which is preliminary data.</text>
</comment>
<dbReference type="EMBL" id="MBPK01000040">
    <property type="protein sequence ID" value="PKT80778.1"/>
    <property type="molecule type" value="Genomic_DNA"/>
</dbReference>
<dbReference type="GeneID" id="97289692"/>
<dbReference type="InterPro" id="IPR058637">
    <property type="entry name" value="YknX-like_C"/>
</dbReference>
<comment type="similarity">
    <text evidence="1">Belongs to the membrane fusion protein (MFP) (TC 8.A.1) family.</text>
</comment>
<evidence type="ECO:0000259" key="3">
    <source>
        <dbReference type="Pfam" id="PF25876"/>
    </source>
</evidence>
<feature type="domain" description="Multidrug resistance protein MdtA-like alpha-helical hairpin" evidence="3">
    <location>
        <begin position="108"/>
        <end position="177"/>
    </location>
</feature>
<dbReference type="Pfam" id="PF25944">
    <property type="entry name" value="Beta-barrel_RND"/>
    <property type="match status" value="1"/>
</dbReference>
<evidence type="ECO:0000259" key="4">
    <source>
        <dbReference type="Pfam" id="PF25917"/>
    </source>
</evidence>
<dbReference type="GO" id="GO:0005886">
    <property type="term" value="C:plasma membrane"/>
    <property type="evidence" value="ECO:0007669"/>
    <property type="project" value="TreeGrafter"/>
</dbReference>
<dbReference type="Gene3D" id="2.40.50.100">
    <property type="match status" value="1"/>
</dbReference>
<dbReference type="SUPFAM" id="SSF111369">
    <property type="entry name" value="HlyD-like secretion proteins"/>
    <property type="match status" value="1"/>
</dbReference>
<feature type="signal peptide" evidence="2">
    <location>
        <begin position="1"/>
        <end position="21"/>
    </location>
</feature>
<dbReference type="AlphaFoldDB" id="A0A2N3PIN1"/>
<dbReference type="PROSITE" id="PS51257">
    <property type="entry name" value="PROKAR_LIPOPROTEIN"/>
    <property type="match status" value="1"/>
</dbReference>
<accession>A0A2N3PIN1</accession>
<dbReference type="InterPro" id="IPR058626">
    <property type="entry name" value="MdtA-like_b-barrel"/>
</dbReference>
<dbReference type="Pfam" id="PF25876">
    <property type="entry name" value="HH_MFP_RND"/>
    <property type="match status" value="1"/>
</dbReference>
<feature type="domain" description="Multidrug resistance protein MdtA-like beta-barrel" evidence="5">
    <location>
        <begin position="215"/>
        <end position="294"/>
    </location>
</feature>
<dbReference type="PANTHER" id="PTHR30158">
    <property type="entry name" value="ACRA/E-RELATED COMPONENT OF DRUG EFFLUX TRANSPORTER"/>
    <property type="match status" value="1"/>
</dbReference>
<name>A0A2N3PIN1_9HELI</name>
<feature type="domain" description="Multidrug resistance protein MdtA-like barrel-sandwich hybrid" evidence="4">
    <location>
        <begin position="68"/>
        <end position="206"/>
    </location>
</feature>
<dbReference type="Pfam" id="PF25917">
    <property type="entry name" value="BSH_RND"/>
    <property type="match status" value="1"/>
</dbReference>
<evidence type="ECO:0000313" key="8">
    <source>
        <dbReference type="Proteomes" id="UP000233350"/>
    </source>
</evidence>
<evidence type="ECO:0000256" key="1">
    <source>
        <dbReference type="ARBA" id="ARBA00009477"/>
    </source>
</evidence>